<dbReference type="Pfam" id="PF00440">
    <property type="entry name" value="TetR_N"/>
    <property type="match status" value="1"/>
</dbReference>
<protein>
    <recommendedName>
        <fullName evidence="6">HTH tetR-type domain-containing protein</fullName>
    </recommendedName>
</protein>
<evidence type="ECO:0000256" key="1">
    <source>
        <dbReference type="ARBA" id="ARBA00023015"/>
    </source>
</evidence>
<dbReference type="PROSITE" id="PS50977">
    <property type="entry name" value="HTH_TETR_2"/>
    <property type="match status" value="1"/>
</dbReference>
<comment type="caution">
    <text evidence="7">The sequence shown here is derived from an EMBL/GenBank/DDBJ whole genome shotgun (WGS) entry which is preliminary data.</text>
</comment>
<evidence type="ECO:0000256" key="2">
    <source>
        <dbReference type="ARBA" id="ARBA00023125"/>
    </source>
</evidence>
<evidence type="ECO:0000256" key="4">
    <source>
        <dbReference type="PROSITE-ProRule" id="PRU00335"/>
    </source>
</evidence>
<organism evidence="7 8">
    <name type="scientific">Phenylobacterium kunshanense</name>
    <dbReference type="NCBI Taxonomy" id="1445034"/>
    <lineage>
        <taxon>Bacteria</taxon>
        <taxon>Pseudomonadati</taxon>
        <taxon>Pseudomonadota</taxon>
        <taxon>Alphaproteobacteria</taxon>
        <taxon>Caulobacterales</taxon>
        <taxon>Caulobacteraceae</taxon>
        <taxon>Phenylobacterium</taxon>
    </lineage>
</organism>
<dbReference type="Pfam" id="PF21306">
    <property type="entry name" value="TetR_C_40"/>
    <property type="match status" value="1"/>
</dbReference>
<dbReference type="AlphaFoldDB" id="A0A328BT64"/>
<keyword evidence="2 4" id="KW-0238">DNA-binding</keyword>
<name>A0A328BT64_9CAUL</name>
<dbReference type="GO" id="GO:0000976">
    <property type="term" value="F:transcription cis-regulatory region binding"/>
    <property type="evidence" value="ECO:0007669"/>
    <property type="project" value="TreeGrafter"/>
</dbReference>
<evidence type="ECO:0000256" key="5">
    <source>
        <dbReference type="SAM" id="MobiDB-lite"/>
    </source>
</evidence>
<sequence>MARRAGLRGPLARLPESRPVPAGAACASGARRDPGRGDEVEIGGLNVTPAERRNPRAERTRAALIAAGRRLFCERPVDAVTVDDIVQAAEVGKGSFYNHFTDREGLVRAISAEIRGRIERAVDRANAEVEDPARRVARAVCTYLRFALDEPERAGVLVRVHSGHTSMSAPLNRGLVDDVSAGLAAGRFVVPTLEAAVLYVLGVTQLALVRVVQEPTSSLAVSLSQQMLSLLLRGLGLAGGEADQIAAQASEEIVRQGAYAAAFQDPSGAAH</sequence>
<dbReference type="GO" id="GO:0003700">
    <property type="term" value="F:DNA-binding transcription factor activity"/>
    <property type="evidence" value="ECO:0007669"/>
    <property type="project" value="TreeGrafter"/>
</dbReference>
<dbReference type="PANTHER" id="PTHR30055">
    <property type="entry name" value="HTH-TYPE TRANSCRIPTIONAL REGULATOR RUTR"/>
    <property type="match status" value="1"/>
</dbReference>
<keyword evidence="1" id="KW-0805">Transcription regulation</keyword>
<dbReference type="PRINTS" id="PR00455">
    <property type="entry name" value="HTHTETR"/>
</dbReference>
<dbReference type="Gene3D" id="1.10.357.10">
    <property type="entry name" value="Tetracycline Repressor, domain 2"/>
    <property type="match status" value="1"/>
</dbReference>
<evidence type="ECO:0000313" key="7">
    <source>
        <dbReference type="EMBL" id="RAK69044.1"/>
    </source>
</evidence>
<dbReference type="InterPro" id="IPR049513">
    <property type="entry name" value="TetR_C_40"/>
</dbReference>
<evidence type="ECO:0000259" key="6">
    <source>
        <dbReference type="PROSITE" id="PS50977"/>
    </source>
</evidence>
<dbReference type="EMBL" id="QFYS01000001">
    <property type="protein sequence ID" value="RAK69044.1"/>
    <property type="molecule type" value="Genomic_DNA"/>
</dbReference>
<reference evidence="7 8" key="1">
    <citation type="submission" date="2018-05" db="EMBL/GenBank/DDBJ databases">
        <authorList>
            <person name="Lanie J.A."/>
            <person name="Ng W.-L."/>
            <person name="Kazmierczak K.M."/>
            <person name="Andrzejewski T.M."/>
            <person name="Davidsen T.M."/>
            <person name="Wayne K.J."/>
            <person name="Tettelin H."/>
            <person name="Glass J.I."/>
            <person name="Rusch D."/>
            <person name="Podicherti R."/>
            <person name="Tsui H.-C.T."/>
            <person name="Winkler M.E."/>
        </authorList>
    </citation>
    <scope>NUCLEOTIDE SEQUENCE [LARGE SCALE GENOMIC DNA]</scope>
    <source>
        <strain evidence="7 8">BUT-10</strain>
    </source>
</reference>
<accession>A0A328BT64</accession>
<evidence type="ECO:0000313" key="8">
    <source>
        <dbReference type="Proteomes" id="UP000249524"/>
    </source>
</evidence>
<dbReference type="InterPro" id="IPR050109">
    <property type="entry name" value="HTH-type_TetR-like_transc_reg"/>
</dbReference>
<proteinExistence type="predicted"/>
<dbReference type="SUPFAM" id="SSF46689">
    <property type="entry name" value="Homeodomain-like"/>
    <property type="match status" value="1"/>
</dbReference>
<feature type="region of interest" description="Disordered" evidence="5">
    <location>
        <begin position="1"/>
        <end position="42"/>
    </location>
</feature>
<keyword evidence="3" id="KW-0804">Transcription</keyword>
<feature type="DNA-binding region" description="H-T-H motif" evidence="4">
    <location>
        <begin position="81"/>
        <end position="100"/>
    </location>
</feature>
<feature type="compositionally biased region" description="Basic and acidic residues" evidence="5">
    <location>
        <begin position="30"/>
        <end position="39"/>
    </location>
</feature>
<evidence type="ECO:0000256" key="3">
    <source>
        <dbReference type="ARBA" id="ARBA00023163"/>
    </source>
</evidence>
<dbReference type="Proteomes" id="UP000249524">
    <property type="component" value="Unassembled WGS sequence"/>
</dbReference>
<feature type="domain" description="HTH tetR-type" evidence="6">
    <location>
        <begin position="58"/>
        <end position="118"/>
    </location>
</feature>
<gene>
    <name evidence="7" type="ORF">DJ019_03280</name>
</gene>
<dbReference type="PANTHER" id="PTHR30055:SF234">
    <property type="entry name" value="HTH-TYPE TRANSCRIPTIONAL REGULATOR BETI"/>
    <property type="match status" value="1"/>
</dbReference>
<keyword evidence="8" id="KW-1185">Reference proteome</keyword>
<dbReference type="InterPro" id="IPR001647">
    <property type="entry name" value="HTH_TetR"/>
</dbReference>
<dbReference type="InterPro" id="IPR009057">
    <property type="entry name" value="Homeodomain-like_sf"/>
</dbReference>